<gene>
    <name evidence="8" type="ORF">JJB11_15145</name>
</gene>
<feature type="domain" description="Aminotransferase class I/classII large" evidence="7">
    <location>
        <begin position="34"/>
        <end position="395"/>
    </location>
</feature>
<keyword evidence="9" id="KW-1185">Reference proteome</keyword>
<dbReference type="InterPro" id="IPR015424">
    <property type="entry name" value="PyrdxlP-dep_Trfase"/>
</dbReference>
<dbReference type="InterPro" id="IPR015422">
    <property type="entry name" value="PyrdxlP-dep_Trfase_small"/>
</dbReference>
<evidence type="ECO:0000256" key="2">
    <source>
        <dbReference type="ARBA" id="ARBA00007441"/>
    </source>
</evidence>
<comment type="similarity">
    <text evidence="2">Belongs to the class-I pyridoxal-phosphate-dependent aminotransferase family.</text>
</comment>
<comment type="caution">
    <text evidence="8">The sequence shown here is derived from an EMBL/GenBank/DDBJ whole genome shotgun (WGS) entry which is preliminary data.</text>
</comment>
<sequence>MKTVQKSTKLANVLYDIRGPIMDAARQMEEEGHKIIKLNIGNLAPFGFDAPEEIQQDMIRNLPNSAGYTDSKGIFAARKAVMHYTQQQGIKGVTLDDVWLGNGASELIALSTNALLNEGDELLLPSPDYPLWTASTALSGGTPVHYMCDEANGWMPDLDDIRRKITPATKGIVVINPNNPTGALYSDELLREIVGIARQHGLVIFADEVYDKVLYDGVKHTALASLSEDVLTLTFNSLSKSYRSCGYRAGWMVVSGDKKSAGDYIEGLNMLSNMRLCSNVPGQYAIQTALGGYQSINELIGPGGRLRRQRDLAHELITAIPGVTCNQPQAALYMFPRLDPKVYPIADDRQFFLELLQQTRVMLVQGSGFNYPDNQHFRIVFLPHEDDLREAISRIARFLDSYRKRHSK</sequence>
<dbReference type="RefSeq" id="WP_201172893.1">
    <property type="nucleotide sequence ID" value="NZ_JAEPWM010000006.1"/>
</dbReference>
<proteinExistence type="inferred from homology"/>
<evidence type="ECO:0000256" key="4">
    <source>
        <dbReference type="ARBA" id="ARBA00022679"/>
    </source>
</evidence>
<dbReference type="GO" id="GO:0004021">
    <property type="term" value="F:L-alanine:2-oxoglutarate aminotransferase activity"/>
    <property type="evidence" value="ECO:0007669"/>
    <property type="project" value="UniProtKB-EC"/>
</dbReference>
<reference evidence="8" key="1">
    <citation type="journal article" date="2012" name="J. Microbiol. Biotechnol.">
        <title>Ramlibacter ginsenosidimutans sp. nov., with ginsenoside-converting activity.</title>
        <authorList>
            <person name="Wang L."/>
            <person name="An D.S."/>
            <person name="Kim S.G."/>
            <person name="Jin F.X."/>
            <person name="Kim S.C."/>
            <person name="Lee S.T."/>
            <person name="Im W.T."/>
        </authorList>
    </citation>
    <scope>NUCLEOTIDE SEQUENCE</scope>
    <source>
        <strain evidence="8">KACC 17527</strain>
    </source>
</reference>
<evidence type="ECO:0000256" key="3">
    <source>
        <dbReference type="ARBA" id="ARBA00022576"/>
    </source>
</evidence>
<dbReference type="Proteomes" id="UP000630528">
    <property type="component" value="Unassembled WGS sequence"/>
</dbReference>
<dbReference type="InterPro" id="IPR051926">
    <property type="entry name" value="Ala_Aminotransferase"/>
</dbReference>
<protein>
    <recommendedName>
        <fullName evidence="6">alanine transaminase</fullName>
        <ecNumber evidence="6">2.6.1.2</ecNumber>
    </recommendedName>
</protein>
<organism evidence="8 9">
    <name type="scientific">Ramlibacter ginsenosidimutans</name>
    <dbReference type="NCBI Taxonomy" id="502333"/>
    <lineage>
        <taxon>Bacteria</taxon>
        <taxon>Pseudomonadati</taxon>
        <taxon>Pseudomonadota</taxon>
        <taxon>Betaproteobacteria</taxon>
        <taxon>Burkholderiales</taxon>
        <taxon>Comamonadaceae</taxon>
        <taxon>Ramlibacter</taxon>
    </lineage>
</organism>
<keyword evidence="4" id="KW-0808">Transferase</keyword>
<dbReference type="AlphaFoldDB" id="A0A934TU33"/>
<reference evidence="8" key="2">
    <citation type="submission" date="2021-01" db="EMBL/GenBank/DDBJ databases">
        <authorList>
            <person name="Kang M."/>
        </authorList>
    </citation>
    <scope>NUCLEOTIDE SEQUENCE</scope>
    <source>
        <strain evidence="8">KACC 17527</strain>
    </source>
</reference>
<dbReference type="Pfam" id="PF00155">
    <property type="entry name" value="Aminotran_1_2"/>
    <property type="match status" value="1"/>
</dbReference>
<evidence type="ECO:0000256" key="6">
    <source>
        <dbReference type="ARBA" id="ARBA00026106"/>
    </source>
</evidence>
<keyword evidence="5" id="KW-0663">Pyridoxal phosphate</keyword>
<keyword evidence="3 8" id="KW-0032">Aminotransferase</keyword>
<evidence type="ECO:0000256" key="1">
    <source>
        <dbReference type="ARBA" id="ARBA00001933"/>
    </source>
</evidence>
<dbReference type="PANTHER" id="PTHR43488:SF2">
    <property type="entry name" value="GLUTAMATE-PYRUVATE AMINOTRANSFERASE ALAA"/>
    <property type="match status" value="1"/>
</dbReference>
<evidence type="ECO:0000256" key="5">
    <source>
        <dbReference type="ARBA" id="ARBA00022898"/>
    </source>
</evidence>
<dbReference type="GO" id="GO:0030170">
    <property type="term" value="F:pyridoxal phosphate binding"/>
    <property type="evidence" value="ECO:0007669"/>
    <property type="project" value="InterPro"/>
</dbReference>
<evidence type="ECO:0000313" key="8">
    <source>
        <dbReference type="EMBL" id="MBK6007434.1"/>
    </source>
</evidence>
<dbReference type="Gene3D" id="3.90.1150.10">
    <property type="entry name" value="Aspartate Aminotransferase, domain 1"/>
    <property type="match status" value="1"/>
</dbReference>
<dbReference type="InterPro" id="IPR015421">
    <property type="entry name" value="PyrdxlP-dep_Trfase_major"/>
</dbReference>
<dbReference type="SUPFAM" id="SSF53383">
    <property type="entry name" value="PLP-dependent transferases"/>
    <property type="match status" value="1"/>
</dbReference>
<dbReference type="PANTHER" id="PTHR43488">
    <property type="entry name" value="GLUTAMATE-PYRUVATE AMINOTRANSFERASE ALAA"/>
    <property type="match status" value="1"/>
</dbReference>
<dbReference type="EC" id="2.6.1.2" evidence="6"/>
<evidence type="ECO:0000259" key="7">
    <source>
        <dbReference type="Pfam" id="PF00155"/>
    </source>
</evidence>
<dbReference type="InterPro" id="IPR004839">
    <property type="entry name" value="Aminotransferase_I/II_large"/>
</dbReference>
<accession>A0A934TU33</accession>
<name>A0A934TU33_9BURK</name>
<evidence type="ECO:0000313" key="9">
    <source>
        <dbReference type="Proteomes" id="UP000630528"/>
    </source>
</evidence>
<dbReference type="Gene3D" id="3.40.640.10">
    <property type="entry name" value="Type I PLP-dependent aspartate aminotransferase-like (Major domain)"/>
    <property type="match status" value="1"/>
</dbReference>
<comment type="cofactor">
    <cofactor evidence="1">
        <name>pyridoxal 5'-phosphate</name>
        <dbReference type="ChEBI" id="CHEBI:597326"/>
    </cofactor>
</comment>
<dbReference type="CDD" id="cd00609">
    <property type="entry name" value="AAT_like"/>
    <property type="match status" value="1"/>
</dbReference>
<dbReference type="EMBL" id="JAEPWM010000006">
    <property type="protein sequence ID" value="MBK6007434.1"/>
    <property type="molecule type" value="Genomic_DNA"/>
</dbReference>